<accession>A0AC58UHR4</accession>
<organism evidence="1 2">
    <name type="scientific">Nicotiana tabacum</name>
    <name type="common">Common tobacco</name>
    <dbReference type="NCBI Taxonomy" id="4097"/>
    <lineage>
        <taxon>Eukaryota</taxon>
        <taxon>Viridiplantae</taxon>
        <taxon>Streptophyta</taxon>
        <taxon>Embryophyta</taxon>
        <taxon>Tracheophyta</taxon>
        <taxon>Spermatophyta</taxon>
        <taxon>Magnoliopsida</taxon>
        <taxon>eudicotyledons</taxon>
        <taxon>Gunneridae</taxon>
        <taxon>Pentapetalae</taxon>
        <taxon>asterids</taxon>
        <taxon>lamiids</taxon>
        <taxon>Solanales</taxon>
        <taxon>Solanaceae</taxon>
        <taxon>Nicotianoideae</taxon>
        <taxon>Nicotianeae</taxon>
        <taxon>Nicotiana</taxon>
    </lineage>
</organism>
<dbReference type="RefSeq" id="XP_075109029.1">
    <property type="nucleotide sequence ID" value="XM_075252928.1"/>
</dbReference>
<reference evidence="2" key="2">
    <citation type="submission" date="2025-08" db="UniProtKB">
        <authorList>
            <consortium name="RefSeq"/>
        </authorList>
    </citation>
    <scope>IDENTIFICATION</scope>
    <source>
        <tissue evidence="2">Leaf</tissue>
    </source>
</reference>
<dbReference type="Proteomes" id="UP000790787">
    <property type="component" value="Chromosome 5"/>
</dbReference>
<protein>
    <submittedName>
        <fullName evidence="2">Uncharacterized protein LOC107832623</fullName>
    </submittedName>
</protein>
<keyword evidence="1" id="KW-1185">Reference proteome</keyword>
<gene>
    <name evidence="2" type="primary">LOC107832623</name>
</gene>
<sequence length="385" mass="44434">MQGNINGLKTLILKDNPSAHRIHCFAHQLQLTLVAVAKKHHDVNNFFDILANVLNFVGGSYKRRGMLRDDQAKKLNELLVLGEVHTGSGLNQELGLQRPDNTRWESHFKTLLLANEGSNYQEKALAKSLVEDIRSYEFIYILHLMLKLLAITYDLNMALQKKNQDIVSAIKLVDFTKRQLQTMRESKWNSLIEDVSSFCDKNGIVIPKMDEKYALGKSKRKSLTVTYSHHFLSPDDSFVNYDKNKIMKLATYYPNEFTASKLEDLSYELDNYIDYVREMDKAFSNLKGLGDLSKTLVKTNIHKTWELVYLLVKLSLILPVATATVERAFSSMKFIKNDLRNRIGDDFLNDCLVCFIEDEIFESVSNDAIIDRFQNMTTRRVQLKW</sequence>
<evidence type="ECO:0000313" key="1">
    <source>
        <dbReference type="Proteomes" id="UP000790787"/>
    </source>
</evidence>
<proteinExistence type="predicted"/>
<evidence type="ECO:0000313" key="2">
    <source>
        <dbReference type="RefSeq" id="XP_075109029.1"/>
    </source>
</evidence>
<name>A0AC58UHR4_TOBAC</name>
<reference evidence="1" key="1">
    <citation type="journal article" date="2014" name="Nat. Commun.">
        <title>The tobacco genome sequence and its comparison with those of tomato and potato.</title>
        <authorList>
            <person name="Sierro N."/>
            <person name="Battey J.N."/>
            <person name="Ouadi S."/>
            <person name="Bakaher N."/>
            <person name="Bovet L."/>
            <person name="Willig A."/>
            <person name="Goepfert S."/>
            <person name="Peitsch M.C."/>
            <person name="Ivanov N.V."/>
        </authorList>
    </citation>
    <scope>NUCLEOTIDE SEQUENCE [LARGE SCALE GENOMIC DNA]</scope>
</reference>